<sequence>MAGFLLFCLPFNFRDDKTIEVPSIKLFLKKINNKKNNVKQFSFAPVSFSLFKFSLSSLLTSVFDSSKTCTGKPEENCRSTNQQENKPRPFVNLKSCRGKINYSIVTVMEKN</sequence>
<organism evidence="2">
    <name type="scientific">Cacopsylla melanoneura</name>
    <dbReference type="NCBI Taxonomy" id="428564"/>
    <lineage>
        <taxon>Eukaryota</taxon>
        <taxon>Metazoa</taxon>
        <taxon>Ecdysozoa</taxon>
        <taxon>Arthropoda</taxon>
        <taxon>Hexapoda</taxon>
        <taxon>Insecta</taxon>
        <taxon>Pterygota</taxon>
        <taxon>Neoptera</taxon>
        <taxon>Paraneoptera</taxon>
        <taxon>Hemiptera</taxon>
        <taxon>Sternorrhyncha</taxon>
        <taxon>Psylloidea</taxon>
        <taxon>Psyllidae</taxon>
        <taxon>Psyllinae</taxon>
        <taxon>Cacopsylla</taxon>
    </lineage>
</organism>
<dbReference type="EMBL" id="HBUF01666551">
    <property type="protein sequence ID" value="CAG6789721.1"/>
    <property type="molecule type" value="Transcribed_RNA"/>
</dbReference>
<evidence type="ECO:0000256" key="1">
    <source>
        <dbReference type="SAM" id="MobiDB-lite"/>
    </source>
</evidence>
<proteinExistence type="predicted"/>
<feature type="region of interest" description="Disordered" evidence="1">
    <location>
        <begin position="68"/>
        <end position="88"/>
    </location>
</feature>
<reference evidence="2" key="1">
    <citation type="submission" date="2021-05" db="EMBL/GenBank/DDBJ databases">
        <authorList>
            <person name="Alioto T."/>
            <person name="Alioto T."/>
            <person name="Gomez Garrido J."/>
        </authorList>
    </citation>
    <scope>NUCLEOTIDE SEQUENCE</scope>
</reference>
<name>A0A8D9BT21_9HEMI</name>
<protein>
    <submittedName>
        <fullName evidence="2">Uncharacterized protein</fullName>
    </submittedName>
</protein>
<dbReference type="AlphaFoldDB" id="A0A8D9BT21"/>
<accession>A0A8D9BT21</accession>
<evidence type="ECO:0000313" key="2">
    <source>
        <dbReference type="EMBL" id="CAG6789721.1"/>
    </source>
</evidence>